<evidence type="ECO:0000256" key="10">
    <source>
        <dbReference type="SAM" id="Phobius"/>
    </source>
</evidence>
<keyword evidence="8" id="KW-0902">Two-component regulatory system</keyword>
<evidence type="ECO:0000256" key="1">
    <source>
        <dbReference type="ARBA" id="ARBA00000085"/>
    </source>
</evidence>
<dbReference type="InterPro" id="IPR036890">
    <property type="entry name" value="HATPase_C_sf"/>
</dbReference>
<keyword evidence="12" id="KW-0614">Plasmid</keyword>
<evidence type="ECO:0000256" key="7">
    <source>
        <dbReference type="ARBA" id="ARBA00022840"/>
    </source>
</evidence>
<evidence type="ECO:0000256" key="4">
    <source>
        <dbReference type="ARBA" id="ARBA00022679"/>
    </source>
</evidence>
<keyword evidence="4" id="KW-0808">Transferase</keyword>
<evidence type="ECO:0000256" key="9">
    <source>
        <dbReference type="SAM" id="MobiDB-lite"/>
    </source>
</evidence>
<evidence type="ECO:0000256" key="6">
    <source>
        <dbReference type="ARBA" id="ARBA00022777"/>
    </source>
</evidence>
<feature type="transmembrane region" description="Helical" evidence="10">
    <location>
        <begin position="132"/>
        <end position="150"/>
    </location>
</feature>
<evidence type="ECO:0000256" key="5">
    <source>
        <dbReference type="ARBA" id="ARBA00022741"/>
    </source>
</evidence>
<keyword evidence="6" id="KW-0418">Kinase</keyword>
<dbReference type="EC" id="2.7.13.3" evidence="2"/>
<feature type="compositionally biased region" description="Acidic residues" evidence="9">
    <location>
        <begin position="416"/>
        <end position="425"/>
    </location>
</feature>
<gene>
    <name evidence="12" type="ORF">HEK616_76850</name>
</gene>
<reference evidence="12" key="1">
    <citation type="submission" date="2022-06" db="EMBL/GenBank/DDBJ databases">
        <title>Complete genome sequence of Streptomyces nigrescens HEK616.</title>
        <authorList>
            <person name="Asamizu S."/>
            <person name="Onaka H."/>
        </authorList>
    </citation>
    <scope>NUCLEOTIDE SEQUENCE</scope>
    <source>
        <strain evidence="12">HEK616</strain>
        <plasmid evidence="12">SNP1</plasmid>
    </source>
</reference>
<dbReference type="InterPro" id="IPR050482">
    <property type="entry name" value="Sensor_HK_TwoCompSys"/>
</dbReference>
<sequence>MPNAGRMITPRTLITMGETTPAVPQLILGCLPALTAAATMAWALARRRTAAHTRLARPTAACALLSLASTVAVTTHPGSYLKLAGAALLLPLIAAVARWSPRRDARIAVPLAALAVAAWPVPLVNGGFLERAGAASFWLLPALAAAALGASPRRVEQRRRTAVTEARRAQRLQLSRDLHDFVAHDVSGIVVQAQAARFLAPTDPGQAVLALERIEKAGLNALEAMDRTMHMLDGDQEPASTSHHPPGVAQLPTLLDDFTAVSGTSGTEVRLHLPPGAADAFALAAPEAGALAYRIVAEALTNIHRHAPRTPRVEVHFSPVAAGVELRVINEPPRTPTSHRHRPTALRRRGGRGIAALTQDVQARGGSLTAGPHGEGGWYLTAVLPLPAALAKEPRESKQSRESREPRAAEQPEKPEEPEEPEEPK</sequence>
<evidence type="ECO:0000259" key="11">
    <source>
        <dbReference type="Pfam" id="PF07730"/>
    </source>
</evidence>
<geneLocation type="plasmid" evidence="12 13">
    <name>SNP1</name>
</geneLocation>
<name>A0ABM8A6P2_STRNI</name>
<feature type="transmembrane region" description="Helical" evidence="10">
    <location>
        <begin position="22"/>
        <end position="43"/>
    </location>
</feature>
<comment type="catalytic activity">
    <reaction evidence="1">
        <text>ATP + protein L-histidine = ADP + protein N-phospho-L-histidine.</text>
        <dbReference type="EC" id="2.7.13.3"/>
    </reaction>
</comment>
<protein>
    <recommendedName>
        <fullName evidence="2">histidine kinase</fullName>
        <ecNumber evidence="2">2.7.13.3</ecNumber>
    </recommendedName>
</protein>
<accession>A0ABM8A6P2</accession>
<feature type="compositionally biased region" description="Basic residues" evidence="9">
    <location>
        <begin position="337"/>
        <end position="351"/>
    </location>
</feature>
<keyword evidence="10" id="KW-1133">Transmembrane helix</keyword>
<evidence type="ECO:0000256" key="2">
    <source>
        <dbReference type="ARBA" id="ARBA00012438"/>
    </source>
</evidence>
<keyword evidence="10" id="KW-0472">Membrane</keyword>
<evidence type="ECO:0000313" key="13">
    <source>
        <dbReference type="Proteomes" id="UP001059597"/>
    </source>
</evidence>
<dbReference type="CDD" id="cd16917">
    <property type="entry name" value="HATPase_UhpB-NarQ-NarX-like"/>
    <property type="match status" value="1"/>
</dbReference>
<dbReference type="PROSITE" id="PS51257">
    <property type="entry name" value="PROKAR_LIPOPROTEIN"/>
    <property type="match status" value="1"/>
</dbReference>
<feature type="region of interest" description="Disordered" evidence="9">
    <location>
        <begin position="390"/>
        <end position="425"/>
    </location>
</feature>
<feature type="compositionally biased region" description="Basic and acidic residues" evidence="9">
    <location>
        <begin position="392"/>
        <end position="415"/>
    </location>
</feature>
<feature type="transmembrane region" description="Helical" evidence="10">
    <location>
        <begin position="107"/>
        <end position="126"/>
    </location>
</feature>
<evidence type="ECO:0000256" key="3">
    <source>
        <dbReference type="ARBA" id="ARBA00022553"/>
    </source>
</evidence>
<dbReference type="Pfam" id="PF07730">
    <property type="entry name" value="HisKA_3"/>
    <property type="match status" value="1"/>
</dbReference>
<proteinExistence type="predicted"/>
<evidence type="ECO:0000313" key="12">
    <source>
        <dbReference type="EMBL" id="BDM74198.1"/>
    </source>
</evidence>
<keyword evidence="5" id="KW-0547">Nucleotide-binding</keyword>
<dbReference type="EMBL" id="AP026074">
    <property type="protein sequence ID" value="BDM74198.1"/>
    <property type="molecule type" value="Genomic_DNA"/>
</dbReference>
<keyword evidence="10" id="KW-0812">Transmembrane</keyword>
<feature type="domain" description="Signal transduction histidine kinase subgroup 3 dimerisation and phosphoacceptor" evidence="11">
    <location>
        <begin position="171"/>
        <end position="232"/>
    </location>
</feature>
<dbReference type="InterPro" id="IPR011712">
    <property type="entry name" value="Sig_transdc_His_kin_sub3_dim/P"/>
</dbReference>
<feature type="region of interest" description="Disordered" evidence="9">
    <location>
        <begin position="331"/>
        <end position="351"/>
    </location>
</feature>
<keyword evidence="13" id="KW-1185">Reference proteome</keyword>
<dbReference type="PANTHER" id="PTHR24421">
    <property type="entry name" value="NITRATE/NITRITE SENSOR PROTEIN NARX-RELATED"/>
    <property type="match status" value="1"/>
</dbReference>
<dbReference type="Gene3D" id="1.20.5.1930">
    <property type="match status" value="1"/>
</dbReference>
<dbReference type="Proteomes" id="UP001059597">
    <property type="component" value="Plasmid SNP1"/>
</dbReference>
<evidence type="ECO:0000256" key="8">
    <source>
        <dbReference type="ARBA" id="ARBA00023012"/>
    </source>
</evidence>
<dbReference type="SUPFAM" id="SSF55874">
    <property type="entry name" value="ATPase domain of HSP90 chaperone/DNA topoisomerase II/histidine kinase"/>
    <property type="match status" value="1"/>
</dbReference>
<dbReference type="Gene3D" id="3.30.565.10">
    <property type="entry name" value="Histidine kinase-like ATPase, C-terminal domain"/>
    <property type="match status" value="1"/>
</dbReference>
<organism evidence="12 13">
    <name type="scientific">Streptomyces nigrescens</name>
    <dbReference type="NCBI Taxonomy" id="1920"/>
    <lineage>
        <taxon>Bacteria</taxon>
        <taxon>Bacillati</taxon>
        <taxon>Actinomycetota</taxon>
        <taxon>Actinomycetes</taxon>
        <taxon>Kitasatosporales</taxon>
        <taxon>Streptomycetaceae</taxon>
        <taxon>Streptomyces</taxon>
    </lineage>
</organism>
<keyword evidence="7" id="KW-0067">ATP-binding</keyword>
<dbReference type="PANTHER" id="PTHR24421:SF10">
    <property type="entry name" value="NITRATE_NITRITE SENSOR PROTEIN NARQ"/>
    <property type="match status" value="1"/>
</dbReference>
<keyword evidence="3" id="KW-0597">Phosphoprotein</keyword>